<name>A0ABN1KYT8_CLOSU</name>
<feature type="transmembrane region" description="Helical" evidence="1">
    <location>
        <begin position="34"/>
        <end position="52"/>
    </location>
</feature>
<gene>
    <name evidence="2" type="ORF">GCM10008908_37850</name>
</gene>
<dbReference type="Proteomes" id="UP001501047">
    <property type="component" value="Unassembled WGS sequence"/>
</dbReference>
<keyword evidence="1" id="KW-0472">Membrane</keyword>
<evidence type="ECO:0000256" key="1">
    <source>
        <dbReference type="SAM" id="Phobius"/>
    </source>
</evidence>
<sequence>MKNKNLCTGISFLILGLTYYIYNFRPLLFSRVFNLWPIFMLLGGVILEYLYFDIEKDFLLICSGAMIIIGTMFTLNFYINFINTHTLFAILSLAIATALLNYYIFAKCTDLILPFIFLFIIISIIIFLYPIYKNTLSDLNSNLVVSLLSFSIGMHRL</sequence>
<proteinExistence type="predicted"/>
<accession>A0ABN1KYT8</accession>
<feature type="transmembrane region" description="Helical" evidence="1">
    <location>
        <begin position="58"/>
        <end position="79"/>
    </location>
</feature>
<reference evidence="2 3" key="1">
    <citation type="journal article" date="2019" name="Int. J. Syst. Evol. Microbiol.">
        <title>The Global Catalogue of Microorganisms (GCM) 10K type strain sequencing project: providing services to taxonomists for standard genome sequencing and annotation.</title>
        <authorList>
            <consortium name="The Broad Institute Genomics Platform"/>
            <consortium name="The Broad Institute Genome Sequencing Center for Infectious Disease"/>
            <person name="Wu L."/>
            <person name="Ma J."/>
        </authorList>
    </citation>
    <scope>NUCLEOTIDE SEQUENCE [LARGE SCALE GENOMIC DNA]</scope>
    <source>
        <strain evidence="2 3">JCM 1417</strain>
    </source>
</reference>
<evidence type="ECO:0000313" key="2">
    <source>
        <dbReference type="EMBL" id="GAA0779364.1"/>
    </source>
</evidence>
<protein>
    <recommendedName>
        <fullName evidence="4">DUF5668 domain-containing protein</fullName>
    </recommendedName>
</protein>
<feature type="transmembrane region" description="Helical" evidence="1">
    <location>
        <begin position="6"/>
        <end position="22"/>
    </location>
</feature>
<comment type="caution">
    <text evidence="2">The sequence shown here is derived from an EMBL/GenBank/DDBJ whole genome shotgun (WGS) entry which is preliminary data.</text>
</comment>
<keyword evidence="3" id="KW-1185">Reference proteome</keyword>
<dbReference type="EMBL" id="BAAACI010000011">
    <property type="protein sequence ID" value="GAA0779364.1"/>
    <property type="molecule type" value="Genomic_DNA"/>
</dbReference>
<evidence type="ECO:0008006" key="4">
    <source>
        <dbReference type="Google" id="ProtNLM"/>
    </source>
</evidence>
<keyword evidence="1" id="KW-0812">Transmembrane</keyword>
<feature type="transmembrane region" description="Helical" evidence="1">
    <location>
        <begin position="86"/>
        <end position="105"/>
    </location>
</feature>
<feature type="transmembrane region" description="Helical" evidence="1">
    <location>
        <begin position="111"/>
        <end position="132"/>
    </location>
</feature>
<organism evidence="2 3">
    <name type="scientific">Clostridium subterminale</name>
    <dbReference type="NCBI Taxonomy" id="1550"/>
    <lineage>
        <taxon>Bacteria</taxon>
        <taxon>Bacillati</taxon>
        <taxon>Bacillota</taxon>
        <taxon>Clostridia</taxon>
        <taxon>Eubacteriales</taxon>
        <taxon>Clostridiaceae</taxon>
        <taxon>Clostridium</taxon>
    </lineage>
</organism>
<evidence type="ECO:0000313" key="3">
    <source>
        <dbReference type="Proteomes" id="UP001501047"/>
    </source>
</evidence>
<keyword evidence="1" id="KW-1133">Transmembrane helix</keyword>
<dbReference type="RefSeq" id="WP_343828106.1">
    <property type="nucleotide sequence ID" value="NZ_BAAACI010000011.1"/>
</dbReference>